<keyword evidence="1" id="KW-0812">Transmembrane</keyword>
<dbReference type="EMBL" id="JAEQNB010000001">
    <property type="protein sequence ID" value="MBL0386020.1"/>
    <property type="molecule type" value="Genomic_DNA"/>
</dbReference>
<name>A0ABS1J6V1_9BACL</name>
<protein>
    <submittedName>
        <fullName evidence="3">4Fe-4S binding protein</fullName>
    </submittedName>
</protein>
<accession>A0ABS1J6V1</accession>
<evidence type="ECO:0000313" key="4">
    <source>
        <dbReference type="Proteomes" id="UP000602284"/>
    </source>
</evidence>
<feature type="transmembrane region" description="Helical" evidence="1">
    <location>
        <begin position="124"/>
        <end position="146"/>
    </location>
</feature>
<keyword evidence="1" id="KW-0472">Membrane</keyword>
<reference evidence="3 4" key="1">
    <citation type="submission" date="2021-01" db="EMBL/GenBank/DDBJ databases">
        <title>Tumebacillus sp. strain ITR2 16S ribosomal RNA gene Genome sequencing and assembly.</title>
        <authorList>
            <person name="Kang M."/>
        </authorList>
    </citation>
    <scope>NUCLEOTIDE SEQUENCE [LARGE SCALE GENOMIC DNA]</scope>
    <source>
        <strain evidence="3 4">ITR2</strain>
    </source>
</reference>
<keyword evidence="1" id="KW-1133">Transmembrane helix</keyword>
<evidence type="ECO:0000259" key="2">
    <source>
        <dbReference type="Pfam" id="PF12801"/>
    </source>
</evidence>
<feature type="transmembrane region" description="Helical" evidence="1">
    <location>
        <begin position="7"/>
        <end position="26"/>
    </location>
</feature>
<feature type="transmembrane region" description="Helical" evidence="1">
    <location>
        <begin position="46"/>
        <end position="65"/>
    </location>
</feature>
<feature type="domain" description="4Fe-4S ferredoxin-type" evidence="2">
    <location>
        <begin position="132"/>
        <end position="166"/>
    </location>
</feature>
<keyword evidence="4" id="KW-1185">Reference proteome</keyword>
<sequence>MNLRKNIGWWIVGLFFIVPYLNLFRLDIQGGHYYWMTKRLSFDQPLPLLLTILLLVFLVIGLSTFRARLFCSTLCPHNTVSKALRALEKRRLDKPVAVVLTPLIAFTLISYFDEPRLALHGILYGQSPMALAFFVVLCLFLGSLLWKLRSKFCQNVCPYGFLQHLFTPDNPTRVAKIGVATLLLLLAVAMTVAALSTSASEVSFKQVSRVETGSTITYVYNLGLTNNNATTAEHFTIKFAPDAPQPIGLDVHDAIEVGPGATKVVTFALRTARLVTVQFEVCTEHEGTCKPFNVTLSN</sequence>
<feature type="transmembrane region" description="Helical" evidence="1">
    <location>
        <begin position="174"/>
        <end position="195"/>
    </location>
</feature>
<dbReference type="Pfam" id="PF12801">
    <property type="entry name" value="Fer4_5"/>
    <property type="match status" value="2"/>
</dbReference>
<proteinExistence type="predicted"/>
<dbReference type="Proteomes" id="UP000602284">
    <property type="component" value="Unassembled WGS sequence"/>
</dbReference>
<evidence type="ECO:0000313" key="3">
    <source>
        <dbReference type="EMBL" id="MBL0386020.1"/>
    </source>
</evidence>
<dbReference type="InterPro" id="IPR017896">
    <property type="entry name" value="4Fe4S_Fe-S-bd"/>
</dbReference>
<evidence type="ECO:0000256" key="1">
    <source>
        <dbReference type="SAM" id="Phobius"/>
    </source>
</evidence>
<feature type="domain" description="4Fe-4S ferredoxin-type" evidence="2">
    <location>
        <begin position="50"/>
        <end position="94"/>
    </location>
</feature>
<dbReference type="RefSeq" id="WP_201631739.1">
    <property type="nucleotide sequence ID" value="NZ_JAEQNB010000001.1"/>
</dbReference>
<gene>
    <name evidence="3" type="ORF">JJB07_05080</name>
</gene>
<comment type="caution">
    <text evidence="3">The sequence shown here is derived from an EMBL/GenBank/DDBJ whole genome shotgun (WGS) entry which is preliminary data.</text>
</comment>
<feature type="transmembrane region" description="Helical" evidence="1">
    <location>
        <begin position="95"/>
        <end position="112"/>
    </location>
</feature>
<organism evidence="3 4">
    <name type="scientific">Tumebacillus amylolyticus</name>
    <dbReference type="NCBI Taxonomy" id="2801339"/>
    <lineage>
        <taxon>Bacteria</taxon>
        <taxon>Bacillati</taxon>
        <taxon>Bacillota</taxon>
        <taxon>Bacilli</taxon>
        <taxon>Bacillales</taxon>
        <taxon>Alicyclobacillaceae</taxon>
        <taxon>Tumebacillus</taxon>
    </lineage>
</organism>